<reference evidence="1 2" key="2">
    <citation type="submission" date="2021-05" db="EMBL/GenBank/DDBJ databases">
        <title>Ecology and evolution of chlamydial symbionts of arthropods.</title>
        <authorList>
            <person name="Halter T."/>
            <person name="Sixt B.S."/>
            <person name="Toenshoff E.R."/>
            <person name="Koestlbacher S."/>
            <person name="Schulz F."/>
            <person name="Kostanjsek R."/>
            <person name="Collingro A."/>
            <person name="Hendrickx F."/>
            <person name="Horn M."/>
        </authorList>
    </citation>
    <scope>NUCLEOTIDE SEQUENCE [LARGE SCALE GENOMIC DNA]</scope>
    <source>
        <strain evidence="1 2">15C</strain>
    </source>
</reference>
<dbReference type="Gene3D" id="3.10.490.10">
    <property type="entry name" value="Gamma-glutamyl cyclotransferase-like"/>
    <property type="match status" value="1"/>
</dbReference>
<evidence type="ECO:0008006" key="3">
    <source>
        <dbReference type="Google" id="ProtNLM"/>
    </source>
</evidence>
<organism evidence="1 2">
    <name type="scientific">Candidatus Rhabdochlamydia porcellionis</name>
    <dbReference type="NCBI Taxonomy" id="225148"/>
    <lineage>
        <taxon>Bacteria</taxon>
        <taxon>Pseudomonadati</taxon>
        <taxon>Chlamydiota</taxon>
        <taxon>Chlamydiia</taxon>
        <taxon>Parachlamydiales</taxon>
        <taxon>Candidatus Rhabdochlamydiaceae</taxon>
        <taxon>Candidatus Rhabdochlamydia</taxon>
    </lineage>
</organism>
<reference evidence="1 2" key="1">
    <citation type="submission" date="2020-01" db="EMBL/GenBank/DDBJ databases">
        <authorList>
            <person name="Sixt B."/>
            <person name="Schulz F."/>
            <person name="Kostanjsek R."/>
            <person name="Koestlbacher S."/>
            <person name="Collingro A."/>
            <person name="Toenshoff E."/>
            <person name="Horn M."/>
        </authorList>
    </citation>
    <scope>NUCLEOTIDE SEQUENCE [LARGE SCALE GENOMIC DNA]</scope>
    <source>
        <strain evidence="1 2">15C</strain>
    </source>
</reference>
<name>A0ABX8Z0V8_9BACT</name>
<evidence type="ECO:0000313" key="2">
    <source>
        <dbReference type="Proteomes" id="UP000822862"/>
    </source>
</evidence>
<sequence>MRFFLLLLFFITDLKAATPPWGINRHALFVKHAQKLEKNLREYPSFSFPTPVEEVFQLFPNQRIPIFAYGSLLYPKSALKTISQTTIDTYRLVVAYGFQRAFNYKASPLKKPSRQNDVAMLNLFVTHLFDTVNGVLIWVTHDEFKKLVQREEGYHLKPVIVSDWEQGFKSEISQPNFWLAYVFMTPSDSSYSHPRINPYPPYANEALLGAERYGDIFFTFWLETTFLADLITPFSAWIENPQIDCNQKKLCK</sequence>
<gene>
    <name evidence="1" type="ORF">RHAB15C_0001205</name>
</gene>
<accession>A0ABX8Z0V8</accession>
<keyword evidence="2" id="KW-1185">Reference proteome</keyword>
<dbReference type="EMBL" id="CP075585">
    <property type="protein sequence ID" value="QZA59319.1"/>
    <property type="molecule type" value="Genomic_DNA"/>
</dbReference>
<evidence type="ECO:0000313" key="1">
    <source>
        <dbReference type="EMBL" id="QZA59319.1"/>
    </source>
</evidence>
<proteinExistence type="predicted"/>
<protein>
    <recommendedName>
        <fullName evidence="3">Gamma-glutamylcyclotransferase AIG2-like domain-containing protein</fullName>
    </recommendedName>
</protein>
<dbReference type="RefSeq" id="WP_194845178.1">
    <property type="nucleotide sequence ID" value="NZ_CP075585.1"/>
</dbReference>
<dbReference type="Proteomes" id="UP000822862">
    <property type="component" value="Chromosome"/>
</dbReference>